<dbReference type="NCBIfam" id="NF033153">
    <property type="entry name" value="phage_ICD_like"/>
    <property type="match status" value="1"/>
</dbReference>
<accession>A0A0T9RD10</accession>
<dbReference type="OrthoDB" id="6631751at2"/>
<protein>
    <submittedName>
        <fullName evidence="1">Phage immunity repressor protein</fullName>
    </submittedName>
</protein>
<keyword evidence="3" id="KW-1185">Reference proteome</keyword>
<dbReference type="AlphaFoldDB" id="A0A0T9RD10"/>
<name>A0A0T9RD10_9GAMM</name>
<organism evidence="1 4">
    <name type="scientific">Yersinia pekkanenii</name>
    <dbReference type="NCBI Taxonomy" id="1288385"/>
    <lineage>
        <taxon>Bacteria</taxon>
        <taxon>Pseudomonadati</taxon>
        <taxon>Pseudomonadota</taxon>
        <taxon>Gammaproteobacteria</taxon>
        <taxon>Enterobacterales</taxon>
        <taxon>Yersiniaceae</taxon>
        <taxon>Yersinia</taxon>
    </lineage>
</organism>
<dbReference type="EMBL" id="CQAZ01000068">
    <property type="protein sequence ID" value="CNI56881.1"/>
    <property type="molecule type" value="Genomic_DNA"/>
</dbReference>
<proteinExistence type="predicted"/>
<evidence type="ECO:0000313" key="1">
    <source>
        <dbReference type="EMBL" id="CNI56881.1"/>
    </source>
</evidence>
<dbReference type="EMBL" id="CWJL01000046">
    <property type="protein sequence ID" value="CRY69387.1"/>
    <property type="molecule type" value="Genomic_DNA"/>
</dbReference>
<dbReference type="STRING" id="1288385.ERS137968_04539"/>
<reference evidence="4" key="3">
    <citation type="submission" date="2015-03" db="EMBL/GenBank/DDBJ databases">
        <authorList>
            <consortium name="Pathogen Informatics"/>
        </authorList>
    </citation>
    <scope>NUCLEOTIDE SEQUENCE [LARGE SCALE GENOMIC DNA]</scope>
    <source>
        <strain evidence="4">A125KOH2</strain>
    </source>
</reference>
<dbReference type="RefSeq" id="WP_025380024.1">
    <property type="nucleotide sequence ID" value="NZ_CAWMMU010000046.1"/>
</dbReference>
<evidence type="ECO:0000313" key="4">
    <source>
        <dbReference type="Proteomes" id="UP000045840"/>
    </source>
</evidence>
<evidence type="ECO:0000313" key="3">
    <source>
        <dbReference type="Proteomes" id="UP000044625"/>
    </source>
</evidence>
<sequence length="59" mass="6679">MATLKCTYIFAAINRTQRKIRPLMLRITACNETTARRQLAGDYILLFAGRLPVRAGSHD</sequence>
<dbReference type="Proteomes" id="UP000045840">
    <property type="component" value="Unassembled WGS sequence"/>
</dbReference>
<reference evidence="1" key="2">
    <citation type="submission" date="2015-03" db="EMBL/GenBank/DDBJ databases">
        <authorList>
            <person name="Murphy D."/>
        </authorList>
    </citation>
    <scope>NUCLEOTIDE SEQUENCE [LARGE SCALE GENOMIC DNA]</scope>
    <source>
        <strain evidence="1">A125KOH2</strain>
    </source>
</reference>
<dbReference type="Proteomes" id="UP000044625">
    <property type="component" value="Unassembled WGS sequence"/>
</dbReference>
<gene>
    <name evidence="1" type="ORF">ERS008529_04383</name>
    <name evidence="2" type="ORF">ERS137968_04539</name>
</gene>
<evidence type="ECO:0000313" key="2">
    <source>
        <dbReference type="EMBL" id="CRY69387.1"/>
    </source>
</evidence>
<reference evidence="2 3" key="1">
    <citation type="submission" date="2015-03" db="EMBL/GenBank/DDBJ databases">
        <authorList>
            <consortium name="Pathogen Informatics"/>
            <person name="Murphy D."/>
        </authorList>
    </citation>
    <scope>NUCLEOTIDE SEQUENCE [LARGE SCALE GENOMIC DNA]</scope>
    <source>
        <strain evidence="2">Type strain: CIP110230</strain>
        <strain evidence="3">type strain: CIP110230</strain>
    </source>
</reference>